<reference evidence="1" key="2">
    <citation type="journal article" date="2015" name="Data Brief">
        <title>Shoot transcriptome of the giant reed, Arundo donax.</title>
        <authorList>
            <person name="Barrero R.A."/>
            <person name="Guerrero F.D."/>
            <person name="Moolhuijzen P."/>
            <person name="Goolsby J.A."/>
            <person name="Tidwell J."/>
            <person name="Bellgard S.E."/>
            <person name="Bellgard M.I."/>
        </authorList>
    </citation>
    <scope>NUCLEOTIDE SEQUENCE</scope>
    <source>
        <tissue evidence="1">Shoot tissue taken approximately 20 cm above the soil surface</tissue>
    </source>
</reference>
<name>A0A0A9HPA6_ARUDO</name>
<evidence type="ECO:0000313" key="1">
    <source>
        <dbReference type="EMBL" id="JAE38557.1"/>
    </source>
</evidence>
<sequence>MFPRHELCSIYVMFVLWQTGNGSCCIVS</sequence>
<reference evidence="1" key="1">
    <citation type="submission" date="2014-09" db="EMBL/GenBank/DDBJ databases">
        <authorList>
            <person name="Magalhaes I.L.F."/>
            <person name="Oliveira U."/>
            <person name="Santos F.R."/>
            <person name="Vidigal T.H.D.A."/>
            <person name="Brescovit A.D."/>
            <person name="Santos A.J."/>
        </authorList>
    </citation>
    <scope>NUCLEOTIDE SEQUENCE</scope>
    <source>
        <tissue evidence="1">Shoot tissue taken approximately 20 cm above the soil surface</tissue>
    </source>
</reference>
<protein>
    <submittedName>
        <fullName evidence="1">Uncharacterized protein</fullName>
    </submittedName>
</protein>
<organism evidence="1">
    <name type="scientific">Arundo donax</name>
    <name type="common">Giant reed</name>
    <name type="synonym">Donax arundinaceus</name>
    <dbReference type="NCBI Taxonomy" id="35708"/>
    <lineage>
        <taxon>Eukaryota</taxon>
        <taxon>Viridiplantae</taxon>
        <taxon>Streptophyta</taxon>
        <taxon>Embryophyta</taxon>
        <taxon>Tracheophyta</taxon>
        <taxon>Spermatophyta</taxon>
        <taxon>Magnoliopsida</taxon>
        <taxon>Liliopsida</taxon>
        <taxon>Poales</taxon>
        <taxon>Poaceae</taxon>
        <taxon>PACMAD clade</taxon>
        <taxon>Arundinoideae</taxon>
        <taxon>Arundineae</taxon>
        <taxon>Arundo</taxon>
    </lineage>
</organism>
<accession>A0A0A9HPA6</accession>
<dbReference type="AlphaFoldDB" id="A0A0A9HPA6"/>
<proteinExistence type="predicted"/>
<dbReference type="EMBL" id="GBRH01159339">
    <property type="protein sequence ID" value="JAE38557.1"/>
    <property type="molecule type" value="Transcribed_RNA"/>
</dbReference>